<gene>
    <name evidence="2" type="ORF">AGLY_001187</name>
</gene>
<keyword evidence="3" id="KW-1185">Reference proteome</keyword>
<evidence type="ECO:0000313" key="2">
    <source>
        <dbReference type="EMBL" id="KAE9545644.1"/>
    </source>
</evidence>
<keyword evidence="1" id="KW-0812">Transmembrane</keyword>
<dbReference type="AlphaFoldDB" id="A0A6G0U992"/>
<proteinExistence type="predicted"/>
<evidence type="ECO:0000256" key="1">
    <source>
        <dbReference type="SAM" id="Phobius"/>
    </source>
</evidence>
<organism evidence="2 3">
    <name type="scientific">Aphis glycines</name>
    <name type="common">Soybean aphid</name>
    <dbReference type="NCBI Taxonomy" id="307491"/>
    <lineage>
        <taxon>Eukaryota</taxon>
        <taxon>Metazoa</taxon>
        <taxon>Ecdysozoa</taxon>
        <taxon>Arthropoda</taxon>
        <taxon>Hexapoda</taxon>
        <taxon>Insecta</taxon>
        <taxon>Pterygota</taxon>
        <taxon>Neoptera</taxon>
        <taxon>Paraneoptera</taxon>
        <taxon>Hemiptera</taxon>
        <taxon>Sternorrhyncha</taxon>
        <taxon>Aphidomorpha</taxon>
        <taxon>Aphidoidea</taxon>
        <taxon>Aphididae</taxon>
        <taxon>Aphidini</taxon>
        <taxon>Aphis</taxon>
        <taxon>Aphis</taxon>
    </lineage>
</organism>
<reference evidence="2 3" key="1">
    <citation type="submission" date="2019-08" db="EMBL/GenBank/DDBJ databases">
        <title>The genome of the soybean aphid Biotype 1, its phylome, world population structure and adaptation to the North American continent.</title>
        <authorList>
            <person name="Giordano R."/>
            <person name="Donthu R.K."/>
            <person name="Hernandez A.G."/>
            <person name="Wright C.L."/>
            <person name="Zimin A.V."/>
        </authorList>
    </citation>
    <scope>NUCLEOTIDE SEQUENCE [LARGE SCALE GENOMIC DNA]</scope>
    <source>
        <tissue evidence="2">Whole aphids</tissue>
    </source>
</reference>
<name>A0A6G0U992_APHGL</name>
<feature type="transmembrane region" description="Helical" evidence="1">
    <location>
        <begin position="63"/>
        <end position="88"/>
    </location>
</feature>
<keyword evidence="1" id="KW-0472">Membrane</keyword>
<comment type="caution">
    <text evidence="2">The sequence shown here is derived from an EMBL/GenBank/DDBJ whole genome shotgun (WGS) entry which is preliminary data.</text>
</comment>
<dbReference type="EMBL" id="VYZN01000001">
    <property type="protein sequence ID" value="KAE9545644.1"/>
    <property type="molecule type" value="Genomic_DNA"/>
</dbReference>
<evidence type="ECO:0000313" key="3">
    <source>
        <dbReference type="Proteomes" id="UP000475862"/>
    </source>
</evidence>
<accession>A0A6G0U992</accession>
<protein>
    <submittedName>
        <fullName evidence="2">Uncharacterized protein</fullName>
    </submittedName>
</protein>
<dbReference type="Proteomes" id="UP000475862">
    <property type="component" value="Unassembled WGS sequence"/>
</dbReference>
<feature type="transmembrane region" description="Helical" evidence="1">
    <location>
        <begin position="20"/>
        <end position="42"/>
    </location>
</feature>
<keyword evidence="1" id="KW-1133">Transmembrane helix</keyword>
<sequence length="171" mass="19262">MASTPSFATILNVSANFGNFIGSAFIISTSSFKLISRCLLIFMPSSHNFIVGSKKLFGSFTNMFVVAAAGAVSRALIDIIFLDVALFIDDHLGLKVKEIPGKRIYNNYNVLNHCMRINVFFIPCLLNSTRWISNQQIIGSITDLSEETNNNFYMKLRRSYRVQYEKANLIL</sequence>